<name>A0A9P4TXI2_9PEZI</name>
<evidence type="ECO:0000313" key="2">
    <source>
        <dbReference type="Proteomes" id="UP000800235"/>
    </source>
</evidence>
<keyword evidence="2" id="KW-1185">Reference proteome</keyword>
<dbReference type="Proteomes" id="UP000800235">
    <property type="component" value="Unassembled WGS sequence"/>
</dbReference>
<proteinExistence type="predicted"/>
<dbReference type="AlphaFoldDB" id="A0A9P4TXI2"/>
<organism evidence="1 2">
    <name type="scientific">Tothia fuscella</name>
    <dbReference type="NCBI Taxonomy" id="1048955"/>
    <lineage>
        <taxon>Eukaryota</taxon>
        <taxon>Fungi</taxon>
        <taxon>Dikarya</taxon>
        <taxon>Ascomycota</taxon>
        <taxon>Pezizomycotina</taxon>
        <taxon>Dothideomycetes</taxon>
        <taxon>Pleosporomycetidae</taxon>
        <taxon>Venturiales</taxon>
        <taxon>Cylindrosympodiaceae</taxon>
        <taxon>Tothia</taxon>
    </lineage>
</organism>
<evidence type="ECO:0000313" key="1">
    <source>
        <dbReference type="EMBL" id="KAF2429276.1"/>
    </source>
</evidence>
<sequence length="342" mass="39480">MVFSADHKRTSVFAPSVSKEIQPKVTKLSLNDLRAFVYAYLKAQYKPATLFAVKSARSKNSPPQWERWLRLANRVNTKDNEVWGFEDLELLVSQMEERGLKIRLLEIPLRSLAEGQGSFCQISHSCIRGAYLRTGWLEPLIVKLLTEKALVDQLWQILEQGVHYPGNDFVKPPARRFPFFERKANPESYDAHGWINQEIAHWFRSLTPQDYEIANHLRKLIPNERPAPERADVQELEILRSFLPAQFQRSSSAGSRVDSKVSSYSVELFHKTAKPFYSQNDNTILASLSPQQHHIELEVKMPNKNSRVYQHHEVIECACGQEHEINVLTKVSKSKIGRRYSN</sequence>
<comment type="caution">
    <text evidence="1">The sequence shown here is derived from an EMBL/GenBank/DDBJ whole genome shotgun (WGS) entry which is preliminary data.</text>
</comment>
<gene>
    <name evidence="1" type="ORF">EJ08DRAFT_661811</name>
</gene>
<reference evidence="1" key="1">
    <citation type="journal article" date="2020" name="Stud. Mycol.">
        <title>101 Dothideomycetes genomes: a test case for predicting lifestyles and emergence of pathogens.</title>
        <authorList>
            <person name="Haridas S."/>
            <person name="Albert R."/>
            <person name="Binder M."/>
            <person name="Bloem J."/>
            <person name="Labutti K."/>
            <person name="Salamov A."/>
            <person name="Andreopoulos B."/>
            <person name="Baker S."/>
            <person name="Barry K."/>
            <person name="Bills G."/>
            <person name="Bluhm B."/>
            <person name="Cannon C."/>
            <person name="Castanera R."/>
            <person name="Culley D."/>
            <person name="Daum C."/>
            <person name="Ezra D."/>
            <person name="Gonzalez J."/>
            <person name="Henrissat B."/>
            <person name="Kuo A."/>
            <person name="Liang C."/>
            <person name="Lipzen A."/>
            <person name="Lutzoni F."/>
            <person name="Magnuson J."/>
            <person name="Mondo S."/>
            <person name="Nolan M."/>
            <person name="Ohm R."/>
            <person name="Pangilinan J."/>
            <person name="Park H.-J."/>
            <person name="Ramirez L."/>
            <person name="Alfaro M."/>
            <person name="Sun H."/>
            <person name="Tritt A."/>
            <person name="Yoshinaga Y."/>
            <person name="Zwiers L.-H."/>
            <person name="Turgeon B."/>
            <person name="Goodwin S."/>
            <person name="Spatafora J."/>
            <person name="Crous P."/>
            <person name="Grigoriev I."/>
        </authorList>
    </citation>
    <scope>NUCLEOTIDE SEQUENCE</scope>
    <source>
        <strain evidence="1">CBS 130266</strain>
    </source>
</reference>
<accession>A0A9P4TXI2</accession>
<protein>
    <submittedName>
        <fullName evidence="1">Uncharacterized protein</fullName>
    </submittedName>
</protein>
<dbReference type="EMBL" id="MU007048">
    <property type="protein sequence ID" value="KAF2429276.1"/>
    <property type="molecule type" value="Genomic_DNA"/>
</dbReference>